<dbReference type="Gene3D" id="3.60.15.10">
    <property type="entry name" value="Ribonuclease Z/Hydroxyacylglutathione hydrolase-like"/>
    <property type="match status" value="1"/>
</dbReference>
<accession>A0A0G0U280</accession>
<name>A0A0G0U280_9BACT</name>
<dbReference type="SUPFAM" id="SSF56281">
    <property type="entry name" value="Metallo-hydrolase/oxidoreductase"/>
    <property type="match status" value="1"/>
</dbReference>
<dbReference type="PANTHER" id="PTHR42967">
    <property type="entry name" value="METAL DEPENDENT HYDROLASE"/>
    <property type="match status" value="1"/>
</dbReference>
<sequence>MDIYWYGQSCFRIKGKSTTVILDPFDPEYTGLKLPVKEMEAQIVLSTHDHKDHNNVGVVSGDPLVITGPGEYEVKGVTINGAQVYHDNSSGSERGRSTIYHLVIDGVNIVHVGDLGHILNEEQISQIETTDILLVPVGGIYTIDGETAAKVVAQFEPKVVIPMHYKIPGLKFDLKEVEPFLKEMGAENVEPVSKLTITRDKLPEETTVVLLGL</sequence>
<dbReference type="GO" id="GO:0016787">
    <property type="term" value="F:hydrolase activity"/>
    <property type="evidence" value="ECO:0007669"/>
    <property type="project" value="UniProtKB-KW"/>
</dbReference>
<gene>
    <name evidence="1" type="ORF">UU29_C0007G0063</name>
</gene>
<evidence type="ECO:0000313" key="2">
    <source>
        <dbReference type="Proteomes" id="UP000034601"/>
    </source>
</evidence>
<dbReference type="EMBL" id="LCAB01000007">
    <property type="protein sequence ID" value="KKR83193.1"/>
    <property type="molecule type" value="Genomic_DNA"/>
</dbReference>
<evidence type="ECO:0000313" key="1">
    <source>
        <dbReference type="EMBL" id="KKR83193.1"/>
    </source>
</evidence>
<dbReference type="PANTHER" id="PTHR42967:SF1">
    <property type="entry name" value="MBL FOLD METALLO-HYDROLASE"/>
    <property type="match status" value="1"/>
</dbReference>
<dbReference type="AlphaFoldDB" id="A0A0G0U280"/>
<dbReference type="Pfam" id="PF13483">
    <property type="entry name" value="Lactamase_B_3"/>
    <property type="match status" value="1"/>
</dbReference>
<protein>
    <submittedName>
        <fullName evidence="1">Zn-dependent hydrolase of the beta-lactamase fold-like protein</fullName>
    </submittedName>
</protein>
<keyword evidence="1" id="KW-0378">Hydrolase</keyword>
<reference evidence="1 2" key="1">
    <citation type="journal article" date="2015" name="Nature">
        <title>rRNA introns, odd ribosomes, and small enigmatic genomes across a large radiation of phyla.</title>
        <authorList>
            <person name="Brown C.T."/>
            <person name="Hug L.A."/>
            <person name="Thomas B.C."/>
            <person name="Sharon I."/>
            <person name="Castelle C.J."/>
            <person name="Singh A."/>
            <person name="Wilkins M.J."/>
            <person name="Williams K.H."/>
            <person name="Banfield J.F."/>
        </authorList>
    </citation>
    <scope>NUCLEOTIDE SEQUENCE [LARGE SCALE GENOMIC DNA]</scope>
</reference>
<proteinExistence type="predicted"/>
<dbReference type="InterPro" id="IPR036866">
    <property type="entry name" value="RibonucZ/Hydroxyglut_hydro"/>
</dbReference>
<dbReference type="Proteomes" id="UP000034601">
    <property type="component" value="Unassembled WGS sequence"/>
</dbReference>
<organism evidence="1 2">
    <name type="scientific">Candidatus Daviesbacteria bacterium GW2011_GWA2_40_9</name>
    <dbReference type="NCBI Taxonomy" id="1618424"/>
    <lineage>
        <taxon>Bacteria</taxon>
        <taxon>Candidatus Daviesiibacteriota</taxon>
    </lineage>
</organism>
<comment type="caution">
    <text evidence="1">The sequence shown here is derived from an EMBL/GenBank/DDBJ whole genome shotgun (WGS) entry which is preliminary data.</text>
</comment>